<gene>
    <name evidence="3" type="ORF">IHQ68_01690</name>
</gene>
<reference evidence="3" key="1">
    <citation type="submission" date="2020-10" db="EMBL/GenBank/DDBJ databases">
        <authorList>
            <person name="Abbas A."/>
            <person name="Razzaq R."/>
            <person name="Waqas M."/>
            <person name="Abbas N."/>
            <person name="Nielsen T.K."/>
            <person name="Hansen L.H."/>
            <person name="Hussain S."/>
            <person name="Shahid M."/>
        </authorList>
    </citation>
    <scope>NUCLEOTIDE SEQUENCE</scope>
    <source>
        <strain evidence="3">S14</strain>
    </source>
</reference>
<keyword evidence="2" id="KW-0732">Signal</keyword>
<feature type="compositionally biased region" description="Acidic residues" evidence="1">
    <location>
        <begin position="95"/>
        <end position="106"/>
    </location>
</feature>
<sequence length="242" mass="25452">MLIDAGRISRVLFLAGLLGSVALAVAPAAFAQQTQGGQAEEPSAADIEPKQVPLDGKKVEAFIAAWPEFESLREKLAAENPATANQGKDKKDQADSDEAEVGEAEDPVGALAAYLDDPKAKPQIEAILKKHNFATYSDWADVAQSVLLAFGATDTNGGGGADLAAEKKKVQDEIQNDAALSEDEKKSALKDLDEQFAALESFQPLPGNVDAVKPYLAKIKDLFGDDDEGDDQKAGGGAGEKK</sequence>
<feature type="region of interest" description="Disordered" evidence="1">
    <location>
        <begin position="222"/>
        <end position="242"/>
    </location>
</feature>
<dbReference type="Proteomes" id="UP001181622">
    <property type="component" value="Unassembled WGS sequence"/>
</dbReference>
<dbReference type="EMBL" id="JADBEO010000002">
    <property type="protein sequence ID" value="MDR4305334.1"/>
    <property type="molecule type" value="Genomic_DNA"/>
</dbReference>
<comment type="caution">
    <text evidence="3">The sequence shown here is derived from an EMBL/GenBank/DDBJ whole genome shotgun (WGS) entry which is preliminary data.</text>
</comment>
<keyword evidence="4" id="KW-1185">Reference proteome</keyword>
<evidence type="ECO:0000256" key="2">
    <source>
        <dbReference type="SAM" id="SignalP"/>
    </source>
</evidence>
<feature type="chain" id="PRO_5045056008" evidence="2">
    <location>
        <begin position="32"/>
        <end position="242"/>
    </location>
</feature>
<evidence type="ECO:0000313" key="3">
    <source>
        <dbReference type="EMBL" id="MDR4305334.1"/>
    </source>
</evidence>
<evidence type="ECO:0000256" key="1">
    <source>
        <dbReference type="SAM" id="MobiDB-lite"/>
    </source>
</evidence>
<proteinExistence type="predicted"/>
<protein>
    <submittedName>
        <fullName evidence="3">Uncharacterized protein</fullName>
    </submittedName>
</protein>
<accession>A0ABU1DB52</accession>
<feature type="signal peptide" evidence="2">
    <location>
        <begin position="1"/>
        <end position="31"/>
    </location>
</feature>
<name>A0ABU1DB52_9HYPH</name>
<evidence type="ECO:0000313" key="4">
    <source>
        <dbReference type="Proteomes" id="UP001181622"/>
    </source>
</evidence>
<organism evidence="3 4">
    <name type="scientific">Chelatococcus sambhunathii</name>
    <dbReference type="NCBI Taxonomy" id="363953"/>
    <lineage>
        <taxon>Bacteria</taxon>
        <taxon>Pseudomonadati</taxon>
        <taxon>Pseudomonadota</taxon>
        <taxon>Alphaproteobacteria</taxon>
        <taxon>Hyphomicrobiales</taxon>
        <taxon>Chelatococcaceae</taxon>
        <taxon>Chelatococcus</taxon>
    </lineage>
</organism>
<feature type="region of interest" description="Disordered" evidence="1">
    <location>
        <begin position="79"/>
        <end position="107"/>
    </location>
</feature>